<dbReference type="InterPro" id="IPR011993">
    <property type="entry name" value="PH-like_dom_sf"/>
</dbReference>
<evidence type="ECO:0000259" key="6">
    <source>
        <dbReference type="PROSITE" id="PS50003"/>
    </source>
</evidence>
<dbReference type="EMBL" id="JAIWQS010000002">
    <property type="protein sequence ID" value="KAJ8773411.1"/>
    <property type="molecule type" value="Genomic_DNA"/>
</dbReference>
<gene>
    <name evidence="7" type="ORF">K2173_028588</name>
</gene>
<dbReference type="AlphaFoldDB" id="A0AAV8U2B6"/>
<dbReference type="GO" id="GO:0006869">
    <property type="term" value="P:lipid transport"/>
    <property type="evidence" value="ECO:0007669"/>
    <property type="project" value="UniProtKB-KW"/>
</dbReference>
<dbReference type="Gene3D" id="2.30.29.30">
    <property type="entry name" value="Pleckstrin-homology domain (PH domain)/Phosphotyrosine-binding domain (PTB)"/>
    <property type="match status" value="1"/>
</dbReference>
<evidence type="ECO:0000256" key="3">
    <source>
        <dbReference type="ARBA" id="ARBA00023055"/>
    </source>
</evidence>
<dbReference type="SMART" id="SM00233">
    <property type="entry name" value="PH"/>
    <property type="match status" value="1"/>
</dbReference>
<accession>A0AAV8U2B6</accession>
<proteinExistence type="predicted"/>
<dbReference type="GO" id="GO:0005829">
    <property type="term" value="C:cytosol"/>
    <property type="evidence" value="ECO:0007669"/>
    <property type="project" value="TreeGrafter"/>
</dbReference>
<dbReference type="SUPFAM" id="SSF50729">
    <property type="entry name" value="PH domain-like"/>
    <property type="match status" value="1"/>
</dbReference>
<dbReference type="InterPro" id="IPR001849">
    <property type="entry name" value="PH_domain"/>
</dbReference>
<dbReference type="CDD" id="cd13294">
    <property type="entry name" value="PH_ORP_plant"/>
    <property type="match status" value="1"/>
</dbReference>
<dbReference type="InterPro" id="IPR000648">
    <property type="entry name" value="Oxysterol-bd"/>
</dbReference>
<evidence type="ECO:0000256" key="2">
    <source>
        <dbReference type="ARBA" id="ARBA00022448"/>
    </source>
</evidence>
<comment type="function">
    <text evidence="1">May be involved in the transport of sterols.</text>
</comment>
<dbReference type="Proteomes" id="UP001159364">
    <property type="component" value="Linkage Group LG02"/>
</dbReference>
<feature type="domain" description="PH" evidence="6">
    <location>
        <begin position="70"/>
        <end position="197"/>
    </location>
</feature>
<evidence type="ECO:0000313" key="7">
    <source>
        <dbReference type="EMBL" id="KAJ8773411.1"/>
    </source>
</evidence>
<name>A0AAV8U2B6_9ROSI</name>
<dbReference type="GO" id="GO:0032934">
    <property type="term" value="F:sterol binding"/>
    <property type="evidence" value="ECO:0007669"/>
    <property type="project" value="TreeGrafter"/>
</dbReference>
<feature type="region of interest" description="Disordered" evidence="5">
    <location>
        <begin position="26"/>
        <end position="47"/>
    </location>
</feature>
<keyword evidence="2" id="KW-0813">Transport</keyword>
<dbReference type="PROSITE" id="PS50003">
    <property type="entry name" value="PH_DOMAIN"/>
    <property type="match status" value="1"/>
</dbReference>
<keyword evidence="8" id="KW-1185">Reference proteome</keyword>
<protein>
    <recommendedName>
        <fullName evidence="6">PH domain-containing protein</fullName>
    </recommendedName>
</protein>
<dbReference type="PANTHER" id="PTHR10972">
    <property type="entry name" value="OXYSTEROL-BINDING PROTEIN-RELATED"/>
    <property type="match status" value="1"/>
</dbReference>
<comment type="caution">
    <text evidence="7">The sequence shown here is derived from an EMBL/GenBank/DDBJ whole genome shotgun (WGS) entry which is preliminary data.</text>
</comment>
<evidence type="ECO:0000256" key="4">
    <source>
        <dbReference type="ARBA" id="ARBA00023121"/>
    </source>
</evidence>
<reference evidence="7 8" key="1">
    <citation type="submission" date="2021-09" db="EMBL/GenBank/DDBJ databases">
        <title>Genomic insights and catalytic innovation underlie evolution of tropane alkaloids biosynthesis.</title>
        <authorList>
            <person name="Wang Y.-J."/>
            <person name="Tian T."/>
            <person name="Huang J.-P."/>
            <person name="Huang S.-X."/>
        </authorList>
    </citation>
    <scope>NUCLEOTIDE SEQUENCE [LARGE SCALE GENOMIC DNA]</scope>
    <source>
        <strain evidence="7">KIB-2018</strain>
        <tissue evidence="7">Leaf</tissue>
    </source>
</reference>
<keyword evidence="3" id="KW-0445">Lipid transport</keyword>
<dbReference type="Pfam" id="PF00169">
    <property type="entry name" value="PH"/>
    <property type="match status" value="1"/>
</dbReference>
<evidence type="ECO:0000256" key="5">
    <source>
        <dbReference type="SAM" id="MobiDB-lite"/>
    </source>
</evidence>
<sequence length="304" mass="33918">MHQLCCISTVSDHSPLPDISMAITSRSHPNARSTSSAVSEPHVLSSTSLDSNGNIRWIQQVDGKPNGFAGNGISGVLHKWVNYGKGWRSRWFVLQDGVFSYYKIDGHDKIAVNLDTQRGSNVIGEEPMKRISSTNSVNSHFNRKPIGEIHLKVSSICASGSDDKRFSIFTGTKRLHLRAETREDRNSWVEALQAVKGMFPRMSNSELMAPSDNVAVSTEKLRQRLQEEGIRAAAIQDCDQIMRSEFTALQNQIVVLKQKQSLLIDKMRQLEVHVTQCREQNAIRTQSFSTSISVSTVSTTLKDC</sequence>
<evidence type="ECO:0000256" key="1">
    <source>
        <dbReference type="ARBA" id="ARBA00003361"/>
    </source>
</evidence>
<organism evidence="7 8">
    <name type="scientific">Erythroxylum novogranatense</name>
    <dbReference type="NCBI Taxonomy" id="1862640"/>
    <lineage>
        <taxon>Eukaryota</taxon>
        <taxon>Viridiplantae</taxon>
        <taxon>Streptophyta</taxon>
        <taxon>Embryophyta</taxon>
        <taxon>Tracheophyta</taxon>
        <taxon>Spermatophyta</taxon>
        <taxon>Magnoliopsida</taxon>
        <taxon>eudicotyledons</taxon>
        <taxon>Gunneridae</taxon>
        <taxon>Pentapetalae</taxon>
        <taxon>rosids</taxon>
        <taxon>fabids</taxon>
        <taxon>Malpighiales</taxon>
        <taxon>Erythroxylaceae</taxon>
        <taxon>Erythroxylum</taxon>
    </lineage>
</organism>
<dbReference type="PANTHER" id="PTHR10972:SF96">
    <property type="entry name" value="OXYSTEROL-BINDING PROTEIN-RELATED PROTEIN 1A-RELATED"/>
    <property type="match status" value="1"/>
</dbReference>
<evidence type="ECO:0000313" key="8">
    <source>
        <dbReference type="Proteomes" id="UP001159364"/>
    </source>
</evidence>
<dbReference type="GO" id="GO:0016020">
    <property type="term" value="C:membrane"/>
    <property type="evidence" value="ECO:0007669"/>
    <property type="project" value="TreeGrafter"/>
</dbReference>
<keyword evidence="4" id="KW-0446">Lipid-binding</keyword>